<dbReference type="InParanoid" id="A0A1C7MZI4"/>
<dbReference type="Proteomes" id="UP000093000">
    <property type="component" value="Unassembled WGS sequence"/>
</dbReference>
<keyword evidence="2" id="KW-1133">Transmembrane helix</keyword>
<evidence type="ECO:0000313" key="3">
    <source>
        <dbReference type="EMBL" id="OBZ81829.1"/>
    </source>
</evidence>
<evidence type="ECO:0000256" key="1">
    <source>
        <dbReference type="SAM" id="MobiDB-lite"/>
    </source>
</evidence>
<accession>A0A1C7MZI4</accession>
<proteinExistence type="predicted"/>
<protein>
    <submittedName>
        <fullName evidence="3">Uncharacterized protein</fullName>
    </submittedName>
</protein>
<dbReference type="EMBL" id="LUGH01001043">
    <property type="protein sequence ID" value="OBZ81829.1"/>
    <property type="molecule type" value="Genomic_DNA"/>
</dbReference>
<keyword evidence="4" id="KW-1185">Reference proteome</keyword>
<dbReference type="AlphaFoldDB" id="A0A1C7MZI4"/>
<reference evidence="3 4" key="1">
    <citation type="submission" date="2016-03" db="EMBL/GenBank/DDBJ databases">
        <title>Choanephora cucurbitarum.</title>
        <authorList>
            <person name="Min B."/>
            <person name="Park H."/>
            <person name="Park J.-H."/>
            <person name="Shin H.-D."/>
            <person name="Choi I.-G."/>
        </authorList>
    </citation>
    <scope>NUCLEOTIDE SEQUENCE [LARGE SCALE GENOMIC DNA]</scope>
    <source>
        <strain evidence="3 4">KUS-F28377</strain>
    </source>
</reference>
<feature type="region of interest" description="Disordered" evidence="1">
    <location>
        <begin position="1"/>
        <end position="27"/>
    </location>
</feature>
<evidence type="ECO:0000256" key="2">
    <source>
        <dbReference type="SAM" id="Phobius"/>
    </source>
</evidence>
<sequence>MAQQKSDSKSSSTVSTSVPYYGSREPKQSVIETDKLIFEMMDDMSKMAKKQSTQEQQEQEELEAQKDIPITTWRTRIILVSFIIILLVIGK</sequence>
<comment type="caution">
    <text evidence="3">The sequence shown here is derived from an EMBL/GenBank/DDBJ whole genome shotgun (WGS) entry which is preliminary data.</text>
</comment>
<organism evidence="3 4">
    <name type="scientific">Choanephora cucurbitarum</name>
    <dbReference type="NCBI Taxonomy" id="101091"/>
    <lineage>
        <taxon>Eukaryota</taxon>
        <taxon>Fungi</taxon>
        <taxon>Fungi incertae sedis</taxon>
        <taxon>Mucoromycota</taxon>
        <taxon>Mucoromycotina</taxon>
        <taxon>Mucoromycetes</taxon>
        <taxon>Mucorales</taxon>
        <taxon>Mucorineae</taxon>
        <taxon>Choanephoraceae</taxon>
        <taxon>Choanephoroideae</taxon>
        <taxon>Choanephora</taxon>
    </lineage>
</organism>
<feature type="compositionally biased region" description="Low complexity" evidence="1">
    <location>
        <begin position="9"/>
        <end position="18"/>
    </location>
</feature>
<keyword evidence="2" id="KW-0472">Membrane</keyword>
<dbReference type="OrthoDB" id="2279623at2759"/>
<evidence type="ECO:0000313" key="4">
    <source>
        <dbReference type="Proteomes" id="UP000093000"/>
    </source>
</evidence>
<gene>
    <name evidence="3" type="ORF">A0J61_10123</name>
</gene>
<feature type="transmembrane region" description="Helical" evidence="2">
    <location>
        <begin position="73"/>
        <end position="90"/>
    </location>
</feature>
<keyword evidence="2" id="KW-0812">Transmembrane</keyword>
<name>A0A1C7MZI4_9FUNG</name>